<dbReference type="EMBL" id="MPUH01000420">
    <property type="protein sequence ID" value="OMJ80529.1"/>
    <property type="molecule type" value="Genomic_DNA"/>
</dbReference>
<dbReference type="Pfam" id="PF14703">
    <property type="entry name" value="PHM7_cyt"/>
    <property type="match status" value="1"/>
</dbReference>
<feature type="transmembrane region" description="Helical" evidence="1">
    <location>
        <begin position="584"/>
        <end position="605"/>
    </location>
</feature>
<feature type="transmembrane region" description="Helical" evidence="1">
    <location>
        <begin position="414"/>
        <end position="440"/>
    </location>
</feature>
<feature type="transmembrane region" description="Helical" evidence="1">
    <location>
        <begin position="167"/>
        <end position="186"/>
    </location>
</feature>
<name>A0A1R2BUN1_9CILI</name>
<dbReference type="SUPFAM" id="SSF54928">
    <property type="entry name" value="RNA-binding domain, RBD"/>
    <property type="match status" value="1"/>
</dbReference>
<protein>
    <recommendedName>
        <fullName evidence="2">CSC1/OSCA1-like cytosolic domain-containing protein</fullName>
    </recommendedName>
</protein>
<dbReference type="InterPro" id="IPR035979">
    <property type="entry name" value="RBD_domain_sf"/>
</dbReference>
<dbReference type="PANTHER" id="PTHR13018">
    <property type="entry name" value="PROBABLE MEMBRANE PROTEIN DUF221-RELATED"/>
    <property type="match status" value="1"/>
</dbReference>
<evidence type="ECO:0000313" key="4">
    <source>
        <dbReference type="Proteomes" id="UP000187209"/>
    </source>
</evidence>
<feature type="transmembrane region" description="Helical" evidence="1">
    <location>
        <begin position="539"/>
        <end position="560"/>
    </location>
</feature>
<dbReference type="InterPro" id="IPR045122">
    <property type="entry name" value="Csc1-like"/>
</dbReference>
<feature type="transmembrane region" description="Helical" evidence="1">
    <location>
        <begin position="636"/>
        <end position="654"/>
    </location>
</feature>
<proteinExistence type="predicted"/>
<accession>A0A1R2BUN1</accession>
<dbReference type="Proteomes" id="UP000187209">
    <property type="component" value="Unassembled WGS sequence"/>
</dbReference>
<reference evidence="3 4" key="1">
    <citation type="submission" date="2016-11" db="EMBL/GenBank/DDBJ databases">
        <title>The macronuclear genome of Stentor coeruleus: a giant cell with tiny introns.</title>
        <authorList>
            <person name="Slabodnick M."/>
            <person name="Ruby J.G."/>
            <person name="Reiff S.B."/>
            <person name="Swart E.C."/>
            <person name="Gosai S."/>
            <person name="Prabakaran S."/>
            <person name="Witkowska E."/>
            <person name="Larue G.E."/>
            <person name="Fisher S."/>
            <person name="Freeman R.M."/>
            <person name="Gunawardena J."/>
            <person name="Chu W."/>
            <person name="Stover N.A."/>
            <person name="Gregory B.D."/>
            <person name="Nowacki M."/>
            <person name="Derisi J."/>
            <person name="Roy S.W."/>
            <person name="Marshall W.F."/>
            <person name="Sood P."/>
        </authorList>
    </citation>
    <scope>NUCLEOTIDE SEQUENCE [LARGE SCALE GENOMIC DNA]</scope>
    <source>
        <strain evidence="3">WM001</strain>
    </source>
</reference>
<dbReference type="OrthoDB" id="291767at2759"/>
<feature type="transmembrane region" description="Helical" evidence="1">
    <location>
        <begin position="674"/>
        <end position="697"/>
    </location>
</feature>
<feature type="transmembrane region" description="Helical" evidence="1">
    <location>
        <begin position="114"/>
        <end position="147"/>
    </location>
</feature>
<evidence type="ECO:0000313" key="3">
    <source>
        <dbReference type="EMBL" id="OMJ80529.1"/>
    </source>
</evidence>
<dbReference type="PANTHER" id="PTHR13018:SF83">
    <property type="entry name" value="RRM DOMAIN-CONTAINING PROTEIN"/>
    <property type="match status" value="1"/>
</dbReference>
<comment type="caution">
    <text evidence="3">The sequence shown here is derived from an EMBL/GenBank/DDBJ whole genome shotgun (WGS) entry which is preliminary data.</text>
</comment>
<feature type="transmembrane region" description="Helical" evidence="1">
    <location>
        <begin position="498"/>
        <end position="519"/>
    </location>
</feature>
<organism evidence="3 4">
    <name type="scientific">Stentor coeruleus</name>
    <dbReference type="NCBI Taxonomy" id="5963"/>
    <lineage>
        <taxon>Eukaryota</taxon>
        <taxon>Sar</taxon>
        <taxon>Alveolata</taxon>
        <taxon>Ciliophora</taxon>
        <taxon>Postciliodesmatophora</taxon>
        <taxon>Heterotrichea</taxon>
        <taxon>Heterotrichida</taxon>
        <taxon>Stentoridae</taxon>
        <taxon>Stentor</taxon>
    </lineage>
</organism>
<evidence type="ECO:0000256" key="1">
    <source>
        <dbReference type="SAM" id="Phobius"/>
    </source>
</evidence>
<evidence type="ECO:0000259" key="2">
    <source>
        <dbReference type="Pfam" id="PF14703"/>
    </source>
</evidence>
<gene>
    <name evidence="3" type="ORF">SteCoe_19226</name>
</gene>
<dbReference type="AlphaFoldDB" id="A0A1R2BUN1"/>
<dbReference type="InterPro" id="IPR012677">
    <property type="entry name" value="Nucleotide-bd_a/b_plait_sf"/>
</dbReference>
<dbReference type="InterPro" id="IPR027815">
    <property type="entry name" value="CSC1/OSCA1-like_cyt"/>
</dbReference>
<keyword evidence="4" id="KW-1185">Reference proteome</keyword>
<keyword evidence="1" id="KW-0472">Membrane</keyword>
<dbReference type="GO" id="GO:0003676">
    <property type="term" value="F:nucleic acid binding"/>
    <property type="evidence" value="ECO:0007669"/>
    <property type="project" value="InterPro"/>
</dbReference>
<keyword evidence="1" id="KW-1133">Transmembrane helix</keyword>
<dbReference type="GO" id="GO:0005886">
    <property type="term" value="C:plasma membrane"/>
    <property type="evidence" value="ECO:0007669"/>
    <property type="project" value="TreeGrafter"/>
</dbReference>
<dbReference type="GO" id="GO:0005227">
    <property type="term" value="F:calcium-activated cation channel activity"/>
    <property type="evidence" value="ECO:0007669"/>
    <property type="project" value="InterPro"/>
</dbReference>
<keyword evidence="1" id="KW-0812">Transmembrane</keyword>
<sequence length="777" mass="91100">MSRLEEAKVSLTDYISESPINLCDTNQESNEKFLNKKSFLGRITKKSFFNRLIALSLIAKKDLAILHRKASRTGKIQSQNNCSQKCQCCEFYADKPLFGLLKGYKQYKELGIAYVLYFEYLGIMIIFLLLFFFIVCLPSSIGYMLNVGFYDRDNYVKNNSDSKISRWQVYLQCFGIILVMLGYPILKNILKRRIVTYYNDKIITEQNFTILIKNLPVNYTNRELKEHFDKYLPFDSGNYKTLIVVNCYDLSKIIDIAKKINETHARLSFLKAYKYEYDEDFKEGFISKKVVSIEDVEKELEILESSYQEILEAKGKKMSDNLAEGKKRYQDEDQRERKSTNSAFVYFRKSSYAQMLKEELNYSILRHLNTILLPRFLQQKTVYRFKEKYIYSETTPETSDVNWENANDSKCKKYFIRAIILLLTISLLLIFYIFILFPLAEYAFDKKVEGGQSTTLSVFISSVSVLINFIGEKTLLKLSLKESNTSYTKFYLSLYKKYAGYMILNTIGIQFMLLIPSLNSTIKVHYVEIVLSLLISNSLIVPTLTFLQSMIIDQFAFFYFKNKKHLNMTQSEANTKFEFPEIDLSYDLAISMLVIYLGICISPILPEGIPIVILSLILQGFFFNIKLARFSKIPRYLDASLVLLALESFPWVLLPYSFSVSDFYYKEYNYDETFFIMVCLSIIYLLFLFLGVFKYLYCCISIFLRKTNQNIQDDKMFFDFYKKFISDYESENPATSLNGLERWDAYNKNENETEFVETEYKFSILDCIKSSLGNYFN</sequence>
<feature type="domain" description="CSC1/OSCA1-like cytosolic" evidence="2">
    <location>
        <begin position="208"/>
        <end position="405"/>
    </location>
</feature>
<dbReference type="Gene3D" id="3.30.70.330">
    <property type="match status" value="1"/>
</dbReference>